<proteinExistence type="predicted"/>
<dbReference type="AlphaFoldDB" id="A0A914DX54"/>
<organism evidence="1 2">
    <name type="scientific">Acrobeloides nanus</name>
    <dbReference type="NCBI Taxonomy" id="290746"/>
    <lineage>
        <taxon>Eukaryota</taxon>
        <taxon>Metazoa</taxon>
        <taxon>Ecdysozoa</taxon>
        <taxon>Nematoda</taxon>
        <taxon>Chromadorea</taxon>
        <taxon>Rhabditida</taxon>
        <taxon>Tylenchina</taxon>
        <taxon>Cephalobomorpha</taxon>
        <taxon>Cephaloboidea</taxon>
        <taxon>Cephalobidae</taxon>
        <taxon>Acrobeloides</taxon>
    </lineage>
</organism>
<accession>A0A914DX54</accession>
<keyword evidence="1" id="KW-1185">Reference proteome</keyword>
<evidence type="ECO:0000313" key="1">
    <source>
        <dbReference type="Proteomes" id="UP000887540"/>
    </source>
</evidence>
<name>A0A914DX54_9BILA</name>
<evidence type="ECO:0000313" key="2">
    <source>
        <dbReference type="WBParaSite" id="ACRNAN_scaffold4621.g20497.t1"/>
    </source>
</evidence>
<protein>
    <submittedName>
        <fullName evidence="2">DNA replication complex GINS protein PSF3</fullName>
    </submittedName>
</protein>
<reference evidence="2" key="1">
    <citation type="submission" date="2022-11" db="UniProtKB">
        <authorList>
            <consortium name="WormBaseParasite"/>
        </authorList>
    </citation>
    <scope>IDENTIFICATION</scope>
</reference>
<dbReference type="Proteomes" id="UP000887540">
    <property type="component" value="Unplaced"/>
</dbReference>
<dbReference type="WBParaSite" id="ACRNAN_scaffold4621.g20497.t1">
    <property type="protein sequence ID" value="ACRNAN_scaffold4621.g20497.t1"/>
    <property type="gene ID" value="ACRNAN_scaffold4621.g20497"/>
</dbReference>
<sequence>MATPPILFSYKNDYKSLPIITPEASETIQEVTEVEKSENVPEDPTANVLEESCLDDSRPLKLAWPTSKHTPFGTKLNFSLENDTPVPEQEDAIFDAHLNAFQLPGTSTAASKKDDALKKPLRSNSHNSSIRCVCGTKYTCLVHLKVPSINASQSNLSADDLPITSHDETLIETPPLDSNSISMHFSHEMKTMLCAIFGEPETETDLAESSEVEVPIWICQQLYNAWKKQPVMENPMDIITKQDEALGLQDEEIARLLCKELNGFEVGYGQPPLAFAQNNMASHLTLQLLHEKYDKYFNPNIVEDIYRECKYANFEL</sequence>